<organism evidence="1 2">
    <name type="scientific">Tritrichomonas musculus</name>
    <dbReference type="NCBI Taxonomy" id="1915356"/>
    <lineage>
        <taxon>Eukaryota</taxon>
        <taxon>Metamonada</taxon>
        <taxon>Parabasalia</taxon>
        <taxon>Tritrichomonadida</taxon>
        <taxon>Tritrichomonadidae</taxon>
        <taxon>Tritrichomonas</taxon>
    </lineage>
</organism>
<keyword evidence="2" id="KW-1185">Reference proteome</keyword>
<evidence type="ECO:0000313" key="2">
    <source>
        <dbReference type="Proteomes" id="UP001470230"/>
    </source>
</evidence>
<reference evidence="1 2" key="1">
    <citation type="submission" date="2024-04" db="EMBL/GenBank/DDBJ databases">
        <title>Tritrichomonas musculus Genome.</title>
        <authorList>
            <person name="Alves-Ferreira E."/>
            <person name="Grigg M."/>
            <person name="Lorenzi H."/>
            <person name="Galac M."/>
        </authorList>
    </citation>
    <scope>NUCLEOTIDE SEQUENCE [LARGE SCALE GENOMIC DNA]</scope>
    <source>
        <strain evidence="1 2">EAF2021</strain>
    </source>
</reference>
<comment type="caution">
    <text evidence="1">The sequence shown here is derived from an EMBL/GenBank/DDBJ whole genome shotgun (WGS) entry which is preliminary data.</text>
</comment>
<accession>A0ABR2H703</accession>
<proteinExistence type="predicted"/>
<sequence>MSRSVKSNFSSRSRGALSNITEHCLDEDELFMKICQIRESFSIPKLIKNKDLKTVCCDITKTGKVTPIIETGLNYTIISVYSVIDTFNNESVDQIIHRWLSDSNKRPVIISPGNYGAIHVEYNNDQKTSGKIALIVALIYRPKTQK</sequence>
<protein>
    <submittedName>
        <fullName evidence="1">Uncharacterized protein</fullName>
    </submittedName>
</protein>
<dbReference type="Proteomes" id="UP001470230">
    <property type="component" value="Unassembled WGS sequence"/>
</dbReference>
<name>A0ABR2H703_9EUKA</name>
<gene>
    <name evidence="1" type="ORF">M9Y10_027390</name>
</gene>
<dbReference type="EMBL" id="JAPFFF010000042">
    <property type="protein sequence ID" value="KAK8841190.1"/>
    <property type="molecule type" value="Genomic_DNA"/>
</dbReference>
<evidence type="ECO:0000313" key="1">
    <source>
        <dbReference type="EMBL" id="KAK8841190.1"/>
    </source>
</evidence>